<reference evidence="3" key="1">
    <citation type="journal article" date="2019" name="Int. J. Syst. Evol. Microbiol.">
        <title>The Global Catalogue of Microorganisms (GCM) 10K type strain sequencing project: providing services to taxonomists for standard genome sequencing and annotation.</title>
        <authorList>
            <consortium name="The Broad Institute Genomics Platform"/>
            <consortium name="The Broad Institute Genome Sequencing Center for Infectious Disease"/>
            <person name="Wu L."/>
            <person name="Ma J."/>
        </authorList>
    </citation>
    <scope>NUCLEOTIDE SEQUENCE [LARGE SCALE GENOMIC DNA]</scope>
    <source>
        <strain evidence="3">JCM 4733</strain>
    </source>
</reference>
<evidence type="ECO:0000313" key="3">
    <source>
        <dbReference type="Proteomes" id="UP000653644"/>
    </source>
</evidence>
<proteinExistence type="predicted"/>
<dbReference type="EMBL" id="BMVN01000018">
    <property type="protein sequence ID" value="GHA39271.1"/>
    <property type="molecule type" value="Genomic_DNA"/>
</dbReference>
<dbReference type="Proteomes" id="UP000653644">
    <property type="component" value="Unassembled WGS sequence"/>
</dbReference>
<gene>
    <name evidence="2" type="ORF">GCM10010345_49720</name>
</gene>
<protein>
    <submittedName>
        <fullName evidence="2">Uncharacterized protein</fullName>
    </submittedName>
</protein>
<feature type="compositionally biased region" description="Gly residues" evidence="1">
    <location>
        <begin position="22"/>
        <end position="38"/>
    </location>
</feature>
<feature type="region of interest" description="Disordered" evidence="1">
    <location>
        <begin position="1"/>
        <end position="48"/>
    </location>
</feature>
<organism evidence="2 3">
    <name type="scientific">Streptomyces canarius</name>
    <dbReference type="NCBI Taxonomy" id="285453"/>
    <lineage>
        <taxon>Bacteria</taxon>
        <taxon>Bacillati</taxon>
        <taxon>Actinomycetota</taxon>
        <taxon>Actinomycetes</taxon>
        <taxon>Kitasatosporales</taxon>
        <taxon>Streptomycetaceae</taxon>
        <taxon>Streptomyces</taxon>
    </lineage>
</organism>
<feature type="region of interest" description="Disordered" evidence="1">
    <location>
        <begin position="79"/>
        <end position="102"/>
    </location>
</feature>
<comment type="caution">
    <text evidence="2">The sequence shown here is derived from an EMBL/GenBank/DDBJ whole genome shotgun (WGS) entry which is preliminary data.</text>
</comment>
<name>A0ABQ3CVU0_9ACTN</name>
<accession>A0ABQ3CVU0</accession>
<feature type="compositionally biased region" description="Basic and acidic residues" evidence="1">
    <location>
        <begin position="1"/>
        <end position="13"/>
    </location>
</feature>
<evidence type="ECO:0000256" key="1">
    <source>
        <dbReference type="SAM" id="MobiDB-lite"/>
    </source>
</evidence>
<sequence>MTHEEYRRGRPAEDGAEQETAGGIGLSGVGTATGGGLVRAGHPGPGRRRLRRAELAARTGDPLVSEGLLPSYRCFPSARKGGQPAAADHASAEAARTARPGAGRTCGLSKSGFCGMSGS</sequence>
<feature type="compositionally biased region" description="Low complexity" evidence="1">
    <location>
        <begin position="85"/>
        <end position="102"/>
    </location>
</feature>
<keyword evidence="3" id="KW-1185">Reference proteome</keyword>
<evidence type="ECO:0000313" key="2">
    <source>
        <dbReference type="EMBL" id="GHA39271.1"/>
    </source>
</evidence>